<dbReference type="AlphaFoldDB" id="A0A6A6XK67"/>
<dbReference type="EMBL" id="MU001827">
    <property type="protein sequence ID" value="KAF2796578.1"/>
    <property type="molecule type" value="Genomic_DNA"/>
</dbReference>
<dbReference type="InterPro" id="IPR040194">
    <property type="entry name" value="Cwf19-like"/>
</dbReference>
<proteinExistence type="predicted"/>
<dbReference type="Pfam" id="PF04677">
    <property type="entry name" value="CwfJ_C_1"/>
    <property type="match status" value="1"/>
</dbReference>
<evidence type="ECO:0000259" key="2">
    <source>
        <dbReference type="Pfam" id="PF04676"/>
    </source>
</evidence>
<dbReference type="Pfam" id="PF04676">
    <property type="entry name" value="CwfJ_C_2"/>
    <property type="match status" value="1"/>
</dbReference>
<feature type="domain" description="Cwf19-like C-terminal" evidence="3">
    <location>
        <begin position="305"/>
        <end position="428"/>
    </location>
</feature>
<organism evidence="4 5">
    <name type="scientific">Melanomma pulvis-pyrius CBS 109.77</name>
    <dbReference type="NCBI Taxonomy" id="1314802"/>
    <lineage>
        <taxon>Eukaryota</taxon>
        <taxon>Fungi</taxon>
        <taxon>Dikarya</taxon>
        <taxon>Ascomycota</taxon>
        <taxon>Pezizomycotina</taxon>
        <taxon>Dothideomycetes</taxon>
        <taxon>Pleosporomycetidae</taxon>
        <taxon>Pleosporales</taxon>
        <taxon>Melanommataceae</taxon>
        <taxon>Melanomma</taxon>
    </lineage>
</organism>
<evidence type="ECO:0008006" key="6">
    <source>
        <dbReference type="Google" id="ProtNLM"/>
    </source>
</evidence>
<protein>
    <recommendedName>
        <fullName evidence="6">CwfJ domain-containing protein</fullName>
    </recommendedName>
</protein>
<feature type="region of interest" description="Disordered" evidence="1">
    <location>
        <begin position="256"/>
        <end position="275"/>
    </location>
</feature>
<dbReference type="GO" id="GO:0000398">
    <property type="term" value="P:mRNA splicing, via spliceosome"/>
    <property type="evidence" value="ECO:0007669"/>
    <property type="project" value="TreeGrafter"/>
</dbReference>
<dbReference type="InterPro" id="IPR006768">
    <property type="entry name" value="Cwf19-like_C_dom-1"/>
</dbReference>
<dbReference type="Proteomes" id="UP000799757">
    <property type="component" value="Unassembled WGS sequence"/>
</dbReference>
<dbReference type="GO" id="GO:0071014">
    <property type="term" value="C:post-mRNA release spliceosomal complex"/>
    <property type="evidence" value="ECO:0007669"/>
    <property type="project" value="TreeGrafter"/>
</dbReference>
<dbReference type="SUPFAM" id="SSF54197">
    <property type="entry name" value="HIT-like"/>
    <property type="match status" value="1"/>
</dbReference>
<name>A0A6A6XK67_9PLEO</name>
<dbReference type="PANTHER" id="PTHR12072:SF4">
    <property type="entry name" value="CWF19-LIKE PROTEIN 1"/>
    <property type="match status" value="1"/>
</dbReference>
<dbReference type="GO" id="GO:0061632">
    <property type="term" value="F:RNA lariat debranching enzyme activator activity"/>
    <property type="evidence" value="ECO:0007669"/>
    <property type="project" value="TreeGrafter"/>
</dbReference>
<dbReference type="CDD" id="cd07380">
    <property type="entry name" value="MPP_CWF19_N"/>
    <property type="match status" value="1"/>
</dbReference>
<feature type="region of interest" description="Disordered" evidence="1">
    <location>
        <begin position="282"/>
        <end position="301"/>
    </location>
</feature>
<sequence>MASKIVVLGDVNGQFPAVFQKLTALHAKNNFAFALVAGNLFAHPATATSEDESSVQSLISGTINVPFTTYFALGSNPFPPSIIEKLESSDDEVCQNLFFLGKRTTMKTSEGIRIVALGGQLDPNIIAGTSKDKYPPYYGETDARILRGATTADILVTGQWPAGIRARSRVEFNPEVEPQAQECIADLDVVLKPRYHFSTSGNTFYEREPFFHAPSEDTDGLYPVTRFISLAAYGNLSKQKWIYAFSIDPTVSNPLTAPSGSTGSPLSLSDKKRAAPAYRESALVYEDNRGRRPNKRRRGETRGPVTAAECFFCLANENIATHLVTSIGENSYMTTAKGPLPTSNTFPKLGFPCHLLIIPLEHLPTLAAMEEEDRHATYAEMQKYRASMNSMLNSLGGGEYGSVTWEVSKSSLPHTHWQYLPVPVDLIRKGLVEAAFKALGENLHYPVFKKEDVGDGFEETGDFFRVLIWDPKDSVEKLTSLVMRFDESIRFHNQFGREVLAKLLRLDKRVDWHDCGQTQEEEEHNVADFKGAFKEFDFTAE</sequence>
<dbReference type="OrthoDB" id="444325at2759"/>
<dbReference type="PANTHER" id="PTHR12072">
    <property type="entry name" value="CWF19, CELL CYCLE CONTROL PROTEIN"/>
    <property type="match status" value="1"/>
</dbReference>
<reference evidence="4" key="1">
    <citation type="journal article" date="2020" name="Stud. Mycol.">
        <title>101 Dothideomycetes genomes: a test case for predicting lifestyles and emergence of pathogens.</title>
        <authorList>
            <person name="Haridas S."/>
            <person name="Albert R."/>
            <person name="Binder M."/>
            <person name="Bloem J."/>
            <person name="Labutti K."/>
            <person name="Salamov A."/>
            <person name="Andreopoulos B."/>
            <person name="Baker S."/>
            <person name="Barry K."/>
            <person name="Bills G."/>
            <person name="Bluhm B."/>
            <person name="Cannon C."/>
            <person name="Castanera R."/>
            <person name="Culley D."/>
            <person name="Daum C."/>
            <person name="Ezra D."/>
            <person name="Gonzalez J."/>
            <person name="Henrissat B."/>
            <person name="Kuo A."/>
            <person name="Liang C."/>
            <person name="Lipzen A."/>
            <person name="Lutzoni F."/>
            <person name="Magnuson J."/>
            <person name="Mondo S."/>
            <person name="Nolan M."/>
            <person name="Ohm R."/>
            <person name="Pangilinan J."/>
            <person name="Park H.-J."/>
            <person name="Ramirez L."/>
            <person name="Alfaro M."/>
            <person name="Sun H."/>
            <person name="Tritt A."/>
            <person name="Yoshinaga Y."/>
            <person name="Zwiers L.-H."/>
            <person name="Turgeon B."/>
            <person name="Goodwin S."/>
            <person name="Spatafora J."/>
            <person name="Crous P."/>
            <person name="Grigoriev I."/>
        </authorList>
    </citation>
    <scope>NUCLEOTIDE SEQUENCE</scope>
    <source>
        <strain evidence="4">CBS 109.77</strain>
    </source>
</reference>
<gene>
    <name evidence="4" type="ORF">K505DRAFT_299891</name>
</gene>
<dbReference type="InterPro" id="IPR036265">
    <property type="entry name" value="HIT-like_sf"/>
</dbReference>
<feature type="compositionally biased region" description="Low complexity" evidence="1">
    <location>
        <begin position="256"/>
        <end position="268"/>
    </location>
</feature>
<feature type="domain" description="Cwf19-like protein C-terminal" evidence="2">
    <location>
        <begin position="481"/>
        <end position="539"/>
    </location>
</feature>
<evidence type="ECO:0000256" key="1">
    <source>
        <dbReference type="SAM" id="MobiDB-lite"/>
    </source>
</evidence>
<evidence type="ECO:0000313" key="5">
    <source>
        <dbReference type="Proteomes" id="UP000799757"/>
    </source>
</evidence>
<evidence type="ECO:0000259" key="3">
    <source>
        <dbReference type="Pfam" id="PF04677"/>
    </source>
</evidence>
<dbReference type="Gene3D" id="3.30.428.10">
    <property type="entry name" value="HIT-like"/>
    <property type="match status" value="1"/>
</dbReference>
<accession>A0A6A6XK67</accession>
<dbReference type="InterPro" id="IPR006767">
    <property type="entry name" value="Cwf19-like_C_dom-2"/>
</dbReference>
<keyword evidence="5" id="KW-1185">Reference proteome</keyword>
<evidence type="ECO:0000313" key="4">
    <source>
        <dbReference type="EMBL" id="KAF2796578.1"/>
    </source>
</evidence>